<reference evidence="3 4" key="1">
    <citation type="journal article" date="2013" name="Int. J. Syst. Evol. Microbiol.">
        <title>Marinoscillum luteum sp. nov., isolated from marine sediment.</title>
        <authorList>
            <person name="Cha I.T."/>
            <person name="Park S.J."/>
            <person name="Kim S.J."/>
            <person name="Kim J.G."/>
            <person name="Jung M.Y."/>
            <person name="Shin K.S."/>
            <person name="Kwon K.K."/>
            <person name="Yang S.H."/>
            <person name="Seo Y.S."/>
            <person name="Rhee S.K."/>
        </authorList>
    </citation>
    <scope>NUCLEOTIDE SEQUENCE [LARGE SCALE GENOMIC DNA]</scope>
    <source>
        <strain evidence="3 4">KCTC 23939</strain>
    </source>
</reference>
<evidence type="ECO:0000256" key="1">
    <source>
        <dbReference type="ARBA" id="ARBA00008791"/>
    </source>
</evidence>
<evidence type="ECO:0000313" key="3">
    <source>
        <dbReference type="EMBL" id="MFH6983776.1"/>
    </source>
</evidence>
<dbReference type="InterPro" id="IPR006016">
    <property type="entry name" value="UspA"/>
</dbReference>
<comment type="similarity">
    <text evidence="1">Belongs to the universal stress protein A family.</text>
</comment>
<evidence type="ECO:0000313" key="4">
    <source>
        <dbReference type="Proteomes" id="UP001610063"/>
    </source>
</evidence>
<comment type="caution">
    <text evidence="3">The sequence shown here is derived from an EMBL/GenBank/DDBJ whole genome shotgun (WGS) entry which is preliminary data.</text>
</comment>
<keyword evidence="4" id="KW-1185">Reference proteome</keyword>
<dbReference type="Pfam" id="PF00582">
    <property type="entry name" value="Usp"/>
    <property type="match status" value="2"/>
</dbReference>
<name>A0ABW7N829_9BACT</name>
<dbReference type="SUPFAM" id="SSF52402">
    <property type="entry name" value="Adenine nucleotide alpha hydrolases-like"/>
    <property type="match status" value="2"/>
</dbReference>
<dbReference type="PRINTS" id="PR01438">
    <property type="entry name" value="UNVRSLSTRESS"/>
</dbReference>
<feature type="domain" description="UspA" evidence="2">
    <location>
        <begin position="151"/>
        <end position="271"/>
    </location>
</feature>
<proteinExistence type="inferred from homology"/>
<dbReference type="PANTHER" id="PTHR46268:SF6">
    <property type="entry name" value="UNIVERSAL STRESS PROTEIN UP12"/>
    <property type="match status" value="1"/>
</dbReference>
<protein>
    <submittedName>
        <fullName evidence="3">Universal stress protein</fullName>
    </submittedName>
</protein>
<dbReference type="InterPro" id="IPR014729">
    <property type="entry name" value="Rossmann-like_a/b/a_fold"/>
</dbReference>
<gene>
    <name evidence="3" type="ORF">ACHKAR_10010</name>
</gene>
<dbReference type="Gene3D" id="3.40.50.620">
    <property type="entry name" value="HUPs"/>
    <property type="match status" value="2"/>
</dbReference>
<accession>A0ABW7N829</accession>
<dbReference type="CDD" id="cd00293">
    <property type="entry name" value="USP-like"/>
    <property type="match status" value="2"/>
</dbReference>
<feature type="domain" description="UspA" evidence="2">
    <location>
        <begin position="1"/>
        <end position="142"/>
    </location>
</feature>
<sequence>MKKILVPTDFSDCAQNATEVAKEIARRYHAELHFYHFVSVPVDWVHLDFAQHTIYPDVTEEVKRVQNQLDAAVKNAEADGLQSVSYMDFDNSTDAVTRYARSNNISMIVMGSHGARGVKEFFIGSNAQTVVRHAEVPVLIVKQKLKRVAFPNILFVSDFEDEMIRPFEDVVDFAELLGAKINLLYVNTPSEFQRSWVIKERMEGFIALASGSLGNVEIIDSHSFGEGLEKYCEMNQTGLLAIATHHRKGLSRAFLGSLTETVVNHVKVPVVSFPILT</sequence>
<dbReference type="EMBL" id="JBIPKE010000016">
    <property type="protein sequence ID" value="MFH6983776.1"/>
    <property type="molecule type" value="Genomic_DNA"/>
</dbReference>
<dbReference type="RefSeq" id="WP_395417316.1">
    <property type="nucleotide sequence ID" value="NZ_JBIPKE010000016.1"/>
</dbReference>
<dbReference type="Proteomes" id="UP001610063">
    <property type="component" value="Unassembled WGS sequence"/>
</dbReference>
<organism evidence="3 4">
    <name type="scientific">Marinoscillum luteum</name>
    <dbReference type="NCBI Taxonomy" id="861051"/>
    <lineage>
        <taxon>Bacteria</taxon>
        <taxon>Pseudomonadati</taxon>
        <taxon>Bacteroidota</taxon>
        <taxon>Cytophagia</taxon>
        <taxon>Cytophagales</taxon>
        <taxon>Reichenbachiellaceae</taxon>
        <taxon>Marinoscillum</taxon>
    </lineage>
</organism>
<evidence type="ECO:0000259" key="2">
    <source>
        <dbReference type="Pfam" id="PF00582"/>
    </source>
</evidence>
<dbReference type="InterPro" id="IPR006015">
    <property type="entry name" value="Universal_stress_UspA"/>
</dbReference>
<dbReference type="PANTHER" id="PTHR46268">
    <property type="entry name" value="STRESS RESPONSE PROTEIN NHAX"/>
    <property type="match status" value="1"/>
</dbReference>